<dbReference type="PANTHER" id="PTHR24006:SF758">
    <property type="entry name" value="UBIQUITIN CARBOXYL-TERMINAL HYDROLASE 36"/>
    <property type="match status" value="1"/>
</dbReference>
<evidence type="ECO:0000313" key="10">
    <source>
        <dbReference type="Proteomes" id="UP001237642"/>
    </source>
</evidence>
<proteinExistence type="inferred from homology"/>
<accession>A0AAD8HA12</accession>
<dbReference type="GO" id="GO:0016579">
    <property type="term" value="P:protein deubiquitination"/>
    <property type="evidence" value="ECO:0007669"/>
    <property type="project" value="InterPro"/>
</dbReference>
<feature type="domain" description="USP" evidence="8">
    <location>
        <begin position="18"/>
        <end position="164"/>
    </location>
</feature>
<name>A0AAD8HA12_9APIA</name>
<evidence type="ECO:0000256" key="6">
    <source>
        <dbReference type="ARBA" id="ARBA00022801"/>
    </source>
</evidence>
<comment type="caution">
    <text evidence="9">The sequence shown here is derived from an EMBL/GenBank/DDBJ whole genome shotgun (WGS) entry which is preliminary data.</text>
</comment>
<evidence type="ECO:0000256" key="5">
    <source>
        <dbReference type="ARBA" id="ARBA00022786"/>
    </source>
</evidence>
<dbReference type="GO" id="GO:0005829">
    <property type="term" value="C:cytosol"/>
    <property type="evidence" value="ECO:0007669"/>
    <property type="project" value="TreeGrafter"/>
</dbReference>
<sequence length="164" mass="19216">MTWQQEQPKKRKINRPPLGLKNLGNSCYLNSVLQCLTYTPPLANFCLKSKHTSLCDLASADQDRKNDCMFCILERRIVRSLCSDLILDDPYKLTNCLRLFAEHFRLDRQEDAHEFLRYVIDACHNTCLRLKKLQHHRRKAVVNGGKAVGGGEWWKGGGEWRRWW</sequence>
<evidence type="ECO:0000256" key="4">
    <source>
        <dbReference type="ARBA" id="ARBA00022670"/>
    </source>
</evidence>
<dbReference type="Proteomes" id="UP001237642">
    <property type="component" value="Unassembled WGS sequence"/>
</dbReference>
<dbReference type="AlphaFoldDB" id="A0AAD8HA12"/>
<protein>
    <recommendedName>
        <fullName evidence="3">ubiquitinyl hydrolase 1</fullName>
        <ecNumber evidence="3">3.4.19.12</ecNumber>
    </recommendedName>
</protein>
<comment type="catalytic activity">
    <reaction evidence="1">
        <text>Thiol-dependent hydrolysis of ester, thioester, amide, peptide and isopeptide bonds formed by the C-terminal Gly of ubiquitin (a 76-residue protein attached to proteins as an intracellular targeting signal).</text>
        <dbReference type="EC" id="3.4.19.12"/>
    </reaction>
</comment>
<dbReference type="EMBL" id="JAUIZM010000009">
    <property type="protein sequence ID" value="KAK1363695.1"/>
    <property type="molecule type" value="Genomic_DNA"/>
</dbReference>
<keyword evidence="7" id="KW-0788">Thiol protease</keyword>
<evidence type="ECO:0000259" key="8">
    <source>
        <dbReference type="PROSITE" id="PS50235"/>
    </source>
</evidence>
<keyword evidence="6 9" id="KW-0378">Hydrolase</keyword>
<dbReference type="GO" id="GO:0005634">
    <property type="term" value="C:nucleus"/>
    <property type="evidence" value="ECO:0007669"/>
    <property type="project" value="TreeGrafter"/>
</dbReference>
<evidence type="ECO:0000256" key="3">
    <source>
        <dbReference type="ARBA" id="ARBA00012759"/>
    </source>
</evidence>
<dbReference type="PANTHER" id="PTHR24006">
    <property type="entry name" value="UBIQUITIN CARBOXYL-TERMINAL HYDROLASE"/>
    <property type="match status" value="1"/>
</dbReference>
<evidence type="ECO:0000256" key="1">
    <source>
        <dbReference type="ARBA" id="ARBA00000707"/>
    </source>
</evidence>
<dbReference type="InterPro" id="IPR038765">
    <property type="entry name" value="Papain-like_cys_pep_sf"/>
</dbReference>
<comment type="similarity">
    <text evidence="2">Belongs to the peptidase C19 family.</text>
</comment>
<evidence type="ECO:0000313" key="9">
    <source>
        <dbReference type="EMBL" id="KAK1363695.1"/>
    </source>
</evidence>
<keyword evidence="10" id="KW-1185">Reference proteome</keyword>
<keyword evidence="5" id="KW-0833">Ubl conjugation pathway</keyword>
<dbReference type="Pfam" id="PF00443">
    <property type="entry name" value="UCH"/>
    <property type="match status" value="1"/>
</dbReference>
<dbReference type="InterPro" id="IPR028889">
    <property type="entry name" value="USP"/>
</dbReference>
<dbReference type="InterPro" id="IPR050164">
    <property type="entry name" value="Peptidase_C19"/>
</dbReference>
<dbReference type="Gene3D" id="3.90.70.10">
    <property type="entry name" value="Cysteine proteinases"/>
    <property type="match status" value="1"/>
</dbReference>
<dbReference type="GO" id="GO:0006508">
    <property type="term" value="P:proteolysis"/>
    <property type="evidence" value="ECO:0007669"/>
    <property type="project" value="UniProtKB-KW"/>
</dbReference>
<gene>
    <name evidence="9" type="ORF">POM88_039256</name>
</gene>
<dbReference type="InterPro" id="IPR001394">
    <property type="entry name" value="Peptidase_C19_UCH"/>
</dbReference>
<evidence type="ECO:0000256" key="7">
    <source>
        <dbReference type="ARBA" id="ARBA00022807"/>
    </source>
</evidence>
<reference evidence="9" key="1">
    <citation type="submission" date="2023-02" db="EMBL/GenBank/DDBJ databases">
        <title>Genome of toxic invasive species Heracleum sosnowskyi carries increased number of genes despite the absence of recent whole-genome duplications.</title>
        <authorList>
            <person name="Schelkunov M."/>
            <person name="Shtratnikova V."/>
            <person name="Makarenko M."/>
            <person name="Klepikova A."/>
            <person name="Omelchenko D."/>
            <person name="Novikova G."/>
            <person name="Obukhova E."/>
            <person name="Bogdanov V."/>
            <person name="Penin A."/>
            <person name="Logacheva M."/>
        </authorList>
    </citation>
    <scope>NUCLEOTIDE SEQUENCE</scope>
    <source>
        <strain evidence="9">Hsosn_3</strain>
        <tissue evidence="9">Leaf</tissue>
    </source>
</reference>
<evidence type="ECO:0000256" key="2">
    <source>
        <dbReference type="ARBA" id="ARBA00009085"/>
    </source>
</evidence>
<dbReference type="InterPro" id="IPR018200">
    <property type="entry name" value="USP_CS"/>
</dbReference>
<dbReference type="GO" id="GO:0004843">
    <property type="term" value="F:cysteine-type deubiquitinase activity"/>
    <property type="evidence" value="ECO:0007669"/>
    <property type="project" value="UniProtKB-EC"/>
</dbReference>
<reference evidence="9" key="2">
    <citation type="submission" date="2023-05" db="EMBL/GenBank/DDBJ databases">
        <authorList>
            <person name="Schelkunov M.I."/>
        </authorList>
    </citation>
    <scope>NUCLEOTIDE SEQUENCE</scope>
    <source>
        <strain evidence="9">Hsosn_3</strain>
        <tissue evidence="9">Leaf</tissue>
    </source>
</reference>
<dbReference type="PROSITE" id="PS00972">
    <property type="entry name" value="USP_1"/>
    <property type="match status" value="1"/>
</dbReference>
<organism evidence="9 10">
    <name type="scientific">Heracleum sosnowskyi</name>
    <dbReference type="NCBI Taxonomy" id="360622"/>
    <lineage>
        <taxon>Eukaryota</taxon>
        <taxon>Viridiplantae</taxon>
        <taxon>Streptophyta</taxon>
        <taxon>Embryophyta</taxon>
        <taxon>Tracheophyta</taxon>
        <taxon>Spermatophyta</taxon>
        <taxon>Magnoliopsida</taxon>
        <taxon>eudicotyledons</taxon>
        <taxon>Gunneridae</taxon>
        <taxon>Pentapetalae</taxon>
        <taxon>asterids</taxon>
        <taxon>campanulids</taxon>
        <taxon>Apiales</taxon>
        <taxon>Apiaceae</taxon>
        <taxon>Apioideae</taxon>
        <taxon>apioid superclade</taxon>
        <taxon>Tordylieae</taxon>
        <taxon>Tordyliinae</taxon>
        <taxon>Heracleum</taxon>
    </lineage>
</organism>
<dbReference type="EC" id="3.4.19.12" evidence="3"/>
<keyword evidence="4" id="KW-0645">Protease</keyword>
<dbReference type="FunFam" id="3.90.70.10:FF:000119">
    <property type="entry name" value="Ubiquitin specific peptidase 36"/>
    <property type="match status" value="1"/>
</dbReference>
<dbReference type="PROSITE" id="PS50235">
    <property type="entry name" value="USP_3"/>
    <property type="match status" value="1"/>
</dbReference>
<dbReference type="SUPFAM" id="SSF54001">
    <property type="entry name" value="Cysteine proteinases"/>
    <property type="match status" value="1"/>
</dbReference>